<evidence type="ECO:0000256" key="2">
    <source>
        <dbReference type="SAM" id="MobiDB-lite"/>
    </source>
</evidence>
<dbReference type="EMBL" id="KF310910">
    <property type="protein sequence ID" value="AGX86090.1"/>
    <property type="molecule type" value="Genomic_RNA"/>
</dbReference>
<evidence type="ECO:0000256" key="3">
    <source>
        <dbReference type="SAM" id="Phobius"/>
    </source>
</evidence>
<keyword evidence="3" id="KW-0472">Membrane</keyword>
<name>U5N441_9REOV</name>
<protein>
    <submittedName>
        <fullName evidence="4">NS3</fullName>
    </submittedName>
</protein>
<organism evidence="4">
    <name type="scientific">Warrego virus</name>
    <dbReference type="NCBI Taxonomy" id="40062"/>
    <lineage>
        <taxon>Viruses</taxon>
        <taxon>Riboviria</taxon>
        <taxon>Orthornavirae</taxon>
        <taxon>Duplornaviricota</taxon>
        <taxon>Resentoviricetes</taxon>
        <taxon>Reovirales</taxon>
        <taxon>Sedoreoviridae</taxon>
        <taxon>Orbivirus</taxon>
        <taxon>Orbivirus gammamitchellense</taxon>
    </lineage>
</organism>
<feature type="transmembrane region" description="Helical" evidence="3">
    <location>
        <begin position="126"/>
        <end position="146"/>
    </location>
</feature>
<dbReference type="Pfam" id="PF01616">
    <property type="entry name" value="Orbi_NS3"/>
    <property type="match status" value="1"/>
</dbReference>
<proteinExistence type="inferred from homology"/>
<accession>U5N441</accession>
<feature type="compositionally biased region" description="Basic and acidic residues" evidence="2">
    <location>
        <begin position="9"/>
        <end position="18"/>
    </location>
</feature>
<keyword evidence="3" id="KW-1133">Transmembrane helix</keyword>
<reference evidence="4" key="1">
    <citation type="journal article" date="2014" name="Virology">
        <title>Enhanced arbovirus surveillance with deep sequencing: Identification of novel rhabdoviruses and bunyaviruses in Australian mosquitoes.</title>
        <authorList>
            <person name="Coffey L.L."/>
            <person name="Page B.L."/>
            <person name="Greninger A.L."/>
            <person name="Herring B.L."/>
            <person name="Russell R.C."/>
            <person name="Doggett S.L."/>
            <person name="Haniotis J."/>
            <person name="Wang C."/>
            <person name="Deng X."/>
            <person name="Delwart E.L."/>
        </authorList>
    </citation>
    <scope>NUCLEOTIDE SEQUENCE</scope>
    <source>
        <strain evidence="4">948</strain>
    </source>
</reference>
<feature type="compositionally biased region" description="Pro residues" evidence="2">
    <location>
        <begin position="42"/>
        <end position="52"/>
    </location>
</feature>
<feature type="region of interest" description="Disordered" evidence="2">
    <location>
        <begin position="29"/>
        <end position="52"/>
    </location>
</feature>
<comment type="similarity">
    <text evidence="1">Belongs to the orbivirus NS3 family.</text>
</comment>
<feature type="region of interest" description="Disordered" evidence="2">
    <location>
        <begin position="1"/>
        <end position="20"/>
    </location>
</feature>
<dbReference type="InterPro" id="IPR002565">
    <property type="entry name" value="Orbi_NS3"/>
</dbReference>
<feature type="transmembrane region" description="Helical" evidence="3">
    <location>
        <begin position="172"/>
        <end position="191"/>
    </location>
</feature>
<evidence type="ECO:0000256" key="1">
    <source>
        <dbReference type="ARBA" id="ARBA00006302"/>
    </source>
</evidence>
<evidence type="ECO:0000313" key="4">
    <source>
        <dbReference type="EMBL" id="AGX86090.1"/>
    </source>
</evidence>
<keyword evidence="3" id="KW-0812">Transmembrane</keyword>
<sequence>MLSELASRCAEEKEESRRLSKQFVEVELGDMSEADDMNKTPSAPPVYTPPTVPPNPATVSLNILTNAMSSTTGATNAQKEEKAAYASYAEAMKDDINIKIIKSRVNEQVIPRLEHELHCMQRRKKILYAVMLISAILALFTSGITITKDMLITLTHATHTTHIEMPTWVRDLSVFIGMLNFASMGVALGCAKMMDGLVRSIDQVRKEISKKKAYNDATRIAFRGSVDFSKLDTRDTER</sequence>